<accession>A0ABR9APN5</accession>
<comment type="caution">
    <text evidence="2">The sequence shown here is derived from an EMBL/GenBank/DDBJ whole genome shotgun (WGS) entry which is preliminary data.</text>
</comment>
<reference evidence="2 3" key="1">
    <citation type="submission" date="2020-09" db="EMBL/GenBank/DDBJ databases">
        <title>Echinicola sp. CAU 1574 isolated from sand of Sido Beach.</title>
        <authorList>
            <person name="Kim W."/>
        </authorList>
    </citation>
    <scope>NUCLEOTIDE SEQUENCE [LARGE SCALE GENOMIC DNA]</scope>
    <source>
        <strain evidence="2 3">CAU 1574</strain>
    </source>
</reference>
<dbReference type="EMBL" id="JACYTQ010000008">
    <property type="protein sequence ID" value="MBD8490747.1"/>
    <property type="molecule type" value="Genomic_DNA"/>
</dbReference>
<name>A0ABR9APN5_9BACT</name>
<protein>
    <submittedName>
        <fullName evidence="2">Uncharacterized protein</fullName>
    </submittedName>
</protein>
<evidence type="ECO:0000256" key="1">
    <source>
        <dbReference type="SAM" id="MobiDB-lite"/>
    </source>
</evidence>
<keyword evidence="3" id="KW-1185">Reference proteome</keyword>
<feature type="region of interest" description="Disordered" evidence="1">
    <location>
        <begin position="1"/>
        <end position="21"/>
    </location>
</feature>
<sequence>MLTACGTTPTDKNNVETQTSKVETTASLQTAALTNNKQLEETTGYNNATFFVVVADTSLDYSILRKKMFDINKKLNIQIDTIGRFYNKTKNLIALPDNDENEIYAGNYFPRRFPSDNLSLEYLDFYQRPAGEKTIALVTGIYETEKSADSALTVIHNIEKKAFKIKADIYVGCMH</sequence>
<evidence type="ECO:0000313" key="3">
    <source>
        <dbReference type="Proteomes" id="UP000647133"/>
    </source>
</evidence>
<proteinExistence type="predicted"/>
<dbReference type="RefSeq" id="WP_192011624.1">
    <property type="nucleotide sequence ID" value="NZ_JACYTQ010000008.1"/>
</dbReference>
<dbReference type="Proteomes" id="UP000647133">
    <property type="component" value="Unassembled WGS sequence"/>
</dbReference>
<organism evidence="2 3">
    <name type="scientific">Echinicola arenosa</name>
    <dbReference type="NCBI Taxonomy" id="2774144"/>
    <lineage>
        <taxon>Bacteria</taxon>
        <taxon>Pseudomonadati</taxon>
        <taxon>Bacteroidota</taxon>
        <taxon>Cytophagia</taxon>
        <taxon>Cytophagales</taxon>
        <taxon>Cyclobacteriaceae</taxon>
        <taxon>Echinicola</taxon>
    </lineage>
</organism>
<evidence type="ECO:0000313" key="2">
    <source>
        <dbReference type="EMBL" id="MBD8490747.1"/>
    </source>
</evidence>
<gene>
    <name evidence="2" type="ORF">IFO69_18490</name>
</gene>